<keyword evidence="3" id="KW-0812">Transmembrane</keyword>
<dbReference type="PANTHER" id="PTHR31297:SF34">
    <property type="entry name" value="GLUCAN 1,3-BETA-GLUCOSIDASE 2"/>
    <property type="match status" value="1"/>
</dbReference>
<evidence type="ECO:0000313" key="16">
    <source>
        <dbReference type="EMBL" id="SNZ20663.1"/>
    </source>
</evidence>
<dbReference type="InterPro" id="IPR017853">
    <property type="entry name" value="GH"/>
</dbReference>
<evidence type="ECO:0000256" key="11">
    <source>
        <dbReference type="ARBA" id="ARBA00037126"/>
    </source>
</evidence>
<feature type="domain" description="Glycoside hydrolase family 5" evidence="15">
    <location>
        <begin position="54"/>
        <end position="364"/>
    </location>
</feature>
<keyword evidence="10" id="KW-0961">Cell wall biogenesis/degradation</keyword>
<comment type="function">
    <text evidence="11">Glucosidase involved in the degradation of cellulosic biomass. Active on lichenan.</text>
</comment>
<keyword evidence="6" id="KW-1133">Transmembrane helix</keyword>
<keyword evidence="17" id="KW-1185">Reference proteome</keyword>
<comment type="similarity">
    <text evidence="13">Belongs to the glycosyl hydrolase 5 (cellulase A) family.</text>
</comment>
<dbReference type="OrthoDB" id="9800955at2"/>
<protein>
    <recommendedName>
        <fullName evidence="12">Exo-1,3-beta-glucanase D</fullName>
    </recommendedName>
</protein>
<evidence type="ECO:0000256" key="2">
    <source>
        <dbReference type="ARBA" id="ARBA00022475"/>
    </source>
</evidence>
<feature type="signal peptide" evidence="14">
    <location>
        <begin position="1"/>
        <end position="27"/>
    </location>
</feature>
<dbReference type="InterPro" id="IPR001547">
    <property type="entry name" value="Glyco_hydro_5"/>
</dbReference>
<evidence type="ECO:0000256" key="3">
    <source>
        <dbReference type="ARBA" id="ARBA00022692"/>
    </source>
</evidence>
<evidence type="ECO:0000256" key="9">
    <source>
        <dbReference type="ARBA" id="ARBA00023295"/>
    </source>
</evidence>
<dbReference type="Gene3D" id="3.20.20.80">
    <property type="entry name" value="Glycosidases"/>
    <property type="match status" value="1"/>
</dbReference>
<keyword evidence="7" id="KW-0472">Membrane</keyword>
<evidence type="ECO:0000259" key="15">
    <source>
        <dbReference type="Pfam" id="PF00150"/>
    </source>
</evidence>
<dbReference type="GO" id="GO:0005576">
    <property type="term" value="C:extracellular region"/>
    <property type="evidence" value="ECO:0007669"/>
    <property type="project" value="TreeGrafter"/>
</dbReference>
<evidence type="ECO:0000256" key="13">
    <source>
        <dbReference type="RuleBase" id="RU361153"/>
    </source>
</evidence>
<evidence type="ECO:0000256" key="8">
    <source>
        <dbReference type="ARBA" id="ARBA00023180"/>
    </source>
</evidence>
<dbReference type="GO" id="GO:0009986">
    <property type="term" value="C:cell surface"/>
    <property type="evidence" value="ECO:0007669"/>
    <property type="project" value="TreeGrafter"/>
</dbReference>
<keyword evidence="2" id="KW-1003">Cell membrane</keyword>
<dbReference type="InterPro" id="IPR050386">
    <property type="entry name" value="Glycosyl_hydrolase_5"/>
</dbReference>
<dbReference type="GO" id="GO:0005886">
    <property type="term" value="C:plasma membrane"/>
    <property type="evidence" value="ECO:0007669"/>
    <property type="project" value="UniProtKB-SubCell"/>
</dbReference>
<comment type="subcellular location">
    <subcellularLocation>
        <location evidence="1">Cell membrane</location>
        <topology evidence="1">Single-pass type II membrane protein</topology>
    </subcellularLocation>
</comment>
<dbReference type="GO" id="GO:0008422">
    <property type="term" value="F:beta-glucosidase activity"/>
    <property type="evidence" value="ECO:0007669"/>
    <property type="project" value="TreeGrafter"/>
</dbReference>
<keyword evidence="5" id="KW-0735">Signal-anchor</keyword>
<evidence type="ECO:0000256" key="14">
    <source>
        <dbReference type="SAM" id="SignalP"/>
    </source>
</evidence>
<keyword evidence="8" id="KW-0325">Glycoprotein</keyword>
<accession>A0A285PHA4</accession>
<dbReference type="AlphaFoldDB" id="A0A285PHA4"/>
<evidence type="ECO:0000313" key="17">
    <source>
        <dbReference type="Proteomes" id="UP000219439"/>
    </source>
</evidence>
<dbReference type="Pfam" id="PF00150">
    <property type="entry name" value="Cellulase"/>
    <property type="match status" value="1"/>
</dbReference>
<name>A0A285PHA4_9HYPH</name>
<evidence type="ECO:0000256" key="10">
    <source>
        <dbReference type="ARBA" id="ARBA00023316"/>
    </source>
</evidence>
<proteinExistence type="inferred from homology"/>
<evidence type="ECO:0000256" key="12">
    <source>
        <dbReference type="ARBA" id="ARBA00041260"/>
    </source>
</evidence>
<evidence type="ECO:0000256" key="4">
    <source>
        <dbReference type="ARBA" id="ARBA00022801"/>
    </source>
</evidence>
<keyword evidence="14" id="KW-0732">Signal</keyword>
<organism evidence="16 17">
    <name type="scientific">Cohaesibacter gelatinilyticus</name>
    <dbReference type="NCBI Taxonomy" id="372072"/>
    <lineage>
        <taxon>Bacteria</taxon>
        <taxon>Pseudomonadati</taxon>
        <taxon>Pseudomonadota</taxon>
        <taxon>Alphaproteobacteria</taxon>
        <taxon>Hyphomicrobiales</taxon>
        <taxon>Cohaesibacteraceae</taxon>
    </lineage>
</organism>
<dbReference type="GO" id="GO:0071555">
    <property type="term" value="P:cell wall organization"/>
    <property type="evidence" value="ECO:0007669"/>
    <property type="project" value="UniProtKB-KW"/>
</dbReference>
<evidence type="ECO:0000256" key="1">
    <source>
        <dbReference type="ARBA" id="ARBA00004401"/>
    </source>
</evidence>
<sequence>MHWIGKSFVITLLCLAVTLMQSPPVQAQTANSSLCFAGYEQSEGDLFERLARGVNFPNWSPLYDGFKPSNEMLLSLQKQGLTHLRLPIDGEQIMPAFSDEQIKRQYLQELESAIIRLQDLGFVISLDMHPGGDFARMHERDPGVGYDQLVLAWDVMTRHLKKLPLKHKDPSRLLLELLNEPAPAEDVWWQQAQELVDHLRSSWPETWLIVGPAFFQRYEVLARAQPLKGEKLIYAVHYYDPFPFTHQAISWDDNSPLKDIAFLPFPLHRKHGAVQAQIADLRQLGKEAAITEIENTTREPWTSERVANDLRKVGQWAKRHEVPVLVNEFGVLTHAVDTKSRLRWLEAVTKGAEDVCLGWTHWDFSDGFGLIAYPEKVPDEMVLKALLDRK</sequence>
<feature type="chain" id="PRO_5013216246" description="Exo-1,3-beta-glucanase D" evidence="14">
    <location>
        <begin position="28"/>
        <end position="390"/>
    </location>
</feature>
<dbReference type="PANTHER" id="PTHR31297">
    <property type="entry name" value="GLUCAN ENDO-1,6-BETA-GLUCOSIDASE B"/>
    <property type="match status" value="1"/>
</dbReference>
<keyword evidence="4 13" id="KW-0378">Hydrolase</keyword>
<evidence type="ECO:0000256" key="6">
    <source>
        <dbReference type="ARBA" id="ARBA00022989"/>
    </source>
</evidence>
<evidence type="ECO:0000256" key="5">
    <source>
        <dbReference type="ARBA" id="ARBA00022968"/>
    </source>
</evidence>
<gene>
    <name evidence="16" type="ORF">SAMN06265368_3773</name>
</gene>
<keyword evidence="9 13" id="KW-0326">Glycosidase</keyword>
<dbReference type="GO" id="GO:0009251">
    <property type="term" value="P:glucan catabolic process"/>
    <property type="evidence" value="ECO:0007669"/>
    <property type="project" value="TreeGrafter"/>
</dbReference>
<dbReference type="SUPFAM" id="SSF51445">
    <property type="entry name" value="(Trans)glycosidases"/>
    <property type="match status" value="1"/>
</dbReference>
<dbReference type="RefSeq" id="WP_097155026.1">
    <property type="nucleotide sequence ID" value="NZ_OBEL01000005.1"/>
</dbReference>
<reference evidence="16 17" key="1">
    <citation type="submission" date="2017-09" db="EMBL/GenBank/DDBJ databases">
        <authorList>
            <person name="Ehlers B."/>
            <person name="Leendertz F.H."/>
        </authorList>
    </citation>
    <scope>NUCLEOTIDE SEQUENCE [LARGE SCALE GENOMIC DNA]</scope>
    <source>
        <strain evidence="16 17">DSM 18289</strain>
    </source>
</reference>
<evidence type="ECO:0000256" key="7">
    <source>
        <dbReference type="ARBA" id="ARBA00023136"/>
    </source>
</evidence>
<dbReference type="EMBL" id="OBEL01000005">
    <property type="protein sequence ID" value="SNZ20663.1"/>
    <property type="molecule type" value="Genomic_DNA"/>
</dbReference>
<dbReference type="Proteomes" id="UP000219439">
    <property type="component" value="Unassembled WGS sequence"/>
</dbReference>